<reference evidence="6" key="1">
    <citation type="submission" date="2023-10" db="EMBL/GenBank/DDBJ databases">
        <title>Chromosome-level genome of the transformable northern wattle, Acacia crassicarpa.</title>
        <authorList>
            <person name="Massaro I."/>
            <person name="Sinha N.R."/>
            <person name="Poethig S."/>
            <person name="Leichty A.R."/>
        </authorList>
    </citation>
    <scope>NUCLEOTIDE SEQUENCE</scope>
    <source>
        <strain evidence="6">Acra3RX</strain>
        <tissue evidence="6">Leaf</tissue>
    </source>
</reference>
<feature type="domain" description="TIR" evidence="5">
    <location>
        <begin position="392"/>
        <end position="516"/>
    </location>
</feature>
<accession>A0AAE1N135</accession>
<name>A0AAE1N135_9FABA</name>
<protein>
    <recommendedName>
        <fullName evidence="1">ADP-ribosyl cyclase/cyclic ADP-ribose hydrolase</fullName>
        <ecNumber evidence="1">3.2.2.6</ecNumber>
    </recommendedName>
</protein>
<organism evidence="6 7">
    <name type="scientific">Acacia crassicarpa</name>
    <name type="common">northern wattle</name>
    <dbReference type="NCBI Taxonomy" id="499986"/>
    <lineage>
        <taxon>Eukaryota</taxon>
        <taxon>Viridiplantae</taxon>
        <taxon>Streptophyta</taxon>
        <taxon>Embryophyta</taxon>
        <taxon>Tracheophyta</taxon>
        <taxon>Spermatophyta</taxon>
        <taxon>Magnoliopsida</taxon>
        <taxon>eudicotyledons</taxon>
        <taxon>Gunneridae</taxon>
        <taxon>Pentapetalae</taxon>
        <taxon>rosids</taxon>
        <taxon>fabids</taxon>
        <taxon>Fabales</taxon>
        <taxon>Fabaceae</taxon>
        <taxon>Caesalpinioideae</taxon>
        <taxon>mimosoid clade</taxon>
        <taxon>Acacieae</taxon>
        <taxon>Acacia</taxon>
    </lineage>
</organism>
<dbReference type="InterPro" id="IPR035897">
    <property type="entry name" value="Toll_tir_struct_dom_sf"/>
</dbReference>
<dbReference type="EMBL" id="JAWXYG010000002">
    <property type="protein sequence ID" value="KAK4280546.1"/>
    <property type="molecule type" value="Genomic_DNA"/>
</dbReference>
<keyword evidence="2" id="KW-0378">Hydrolase</keyword>
<gene>
    <name evidence="6" type="ORF">QN277_012159</name>
</gene>
<evidence type="ECO:0000256" key="3">
    <source>
        <dbReference type="ARBA" id="ARBA00023027"/>
    </source>
</evidence>
<dbReference type="AlphaFoldDB" id="A0AAE1N135"/>
<dbReference type="GO" id="GO:0061809">
    <property type="term" value="F:NAD+ nucleosidase activity, cyclic ADP-ribose generating"/>
    <property type="evidence" value="ECO:0007669"/>
    <property type="project" value="UniProtKB-EC"/>
</dbReference>
<evidence type="ECO:0000313" key="6">
    <source>
        <dbReference type="EMBL" id="KAK4280546.1"/>
    </source>
</evidence>
<dbReference type="InterPro" id="IPR000157">
    <property type="entry name" value="TIR_dom"/>
</dbReference>
<keyword evidence="3" id="KW-0520">NAD</keyword>
<evidence type="ECO:0000259" key="5">
    <source>
        <dbReference type="PROSITE" id="PS50104"/>
    </source>
</evidence>
<dbReference type="PANTHER" id="PTHR32009">
    <property type="entry name" value="TMV RESISTANCE PROTEIN N-LIKE"/>
    <property type="match status" value="1"/>
</dbReference>
<dbReference type="EC" id="3.2.2.6" evidence="1"/>
<dbReference type="SMART" id="SM00255">
    <property type="entry name" value="TIR"/>
    <property type="match status" value="2"/>
</dbReference>
<dbReference type="SUPFAM" id="SSF52540">
    <property type="entry name" value="P-loop containing nucleoside triphosphate hydrolases"/>
    <property type="match status" value="1"/>
</dbReference>
<proteinExistence type="predicted"/>
<evidence type="ECO:0000256" key="4">
    <source>
        <dbReference type="ARBA" id="ARBA00047304"/>
    </source>
</evidence>
<evidence type="ECO:0000256" key="2">
    <source>
        <dbReference type="ARBA" id="ARBA00022801"/>
    </source>
</evidence>
<dbReference type="PANTHER" id="PTHR32009:SF39">
    <property type="entry name" value="TIR DOMAIN-CONTAINING PROTEIN"/>
    <property type="match status" value="1"/>
</dbReference>
<dbReference type="Gene3D" id="3.40.50.300">
    <property type="entry name" value="P-loop containing nucleotide triphosphate hydrolases"/>
    <property type="match status" value="1"/>
</dbReference>
<dbReference type="Proteomes" id="UP001293593">
    <property type="component" value="Unassembled WGS sequence"/>
</dbReference>
<evidence type="ECO:0000313" key="7">
    <source>
        <dbReference type="Proteomes" id="UP001293593"/>
    </source>
</evidence>
<comment type="catalytic activity">
    <reaction evidence="4">
        <text>NAD(+) + H2O = ADP-D-ribose + nicotinamide + H(+)</text>
        <dbReference type="Rhea" id="RHEA:16301"/>
        <dbReference type="ChEBI" id="CHEBI:15377"/>
        <dbReference type="ChEBI" id="CHEBI:15378"/>
        <dbReference type="ChEBI" id="CHEBI:17154"/>
        <dbReference type="ChEBI" id="CHEBI:57540"/>
        <dbReference type="ChEBI" id="CHEBI:57967"/>
        <dbReference type="EC" id="3.2.2.6"/>
    </reaction>
    <physiologicalReaction direction="left-to-right" evidence="4">
        <dbReference type="Rhea" id="RHEA:16302"/>
    </physiologicalReaction>
</comment>
<feature type="domain" description="TIR" evidence="5">
    <location>
        <begin position="25"/>
        <end position="150"/>
    </location>
</feature>
<evidence type="ECO:0000256" key="1">
    <source>
        <dbReference type="ARBA" id="ARBA00011982"/>
    </source>
</evidence>
<keyword evidence="7" id="KW-1185">Reference proteome</keyword>
<dbReference type="SUPFAM" id="SSF52200">
    <property type="entry name" value="Toll/Interleukin receptor TIR domain"/>
    <property type="match status" value="2"/>
</dbReference>
<dbReference type="InterPro" id="IPR027417">
    <property type="entry name" value="P-loop_NTPase"/>
</dbReference>
<dbReference type="Pfam" id="PF01582">
    <property type="entry name" value="TIR"/>
    <property type="match status" value="2"/>
</dbReference>
<dbReference type="Gene3D" id="3.40.50.10140">
    <property type="entry name" value="Toll/interleukin-1 receptor homology (TIR) domain"/>
    <property type="match status" value="2"/>
</dbReference>
<comment type="caution">
    <text evidence="6">The sequence shown here is derived from an EMBL/GenBank/DDBJ whole genome shotgun (WGS) entry which is preliminary data.</text>
</comment>
<dbReference type="GO" id="GO:0007165">
    <property type="term" value="P:signal transduction"/>
    <property type="evidence" value="ECO:0007669"/>
    <property type="project" value="InterPro"/>
</dbReference>
<dbReference type="PROSITE" id="PS50104">
    <property type="entry name" value="TIR"/>
    <property type="match status" value="2"/>
</dbReference>
<sequence>MVTLNAQHLPKEDLKVKRVMLPSRWTYDVFLSYRGDGEYSSFVYLLFNSLCQMGIHVFMNDELVKTSGEQLKEIKESRTAIIVISKNYVSSPSCLNSLAIIYECCRMDCRFMYPIFYDVEPLELQHQMGSYGEVFARLKKIFKQHVQKWRLALFEVVALSEVGGSRGFRHLNPNKNAIEDEYIVKTIIAEVFARIDRFPLPVGKYSVALESQVQEVISVVDVGSNVEVKMVGICAIRKSAIARAVCNVIARHFEDLWYFSSVSSSSTLPWTKDDVSYPIKMKLPVYEIARGYGFTLDDFHYLIRQPWFSQKKILVILDGVEVMDQLGAIRECDRFGEGSRIIVVTKDKQFLVTHGVEIIYDDEWNSALSEKGKNPKEEEDLKAKRAELPSGWTYDVLLSYREDDECSSFVSCLYNSLCQRGVRAFVNEALETSRENLKAIQKSRTTIIVISKNYASSPCCLNSLAIIHEYFRMECRFIYPIFYDVNPLELQHQTGSYGDVFARLGKKFKHDVQKWRVILSEVVDLRGKINLSSRYLLTLL</sequence>